<dbReference type="GO" id="GO:0016743">
    <property type="term" value="F:carboxyl- or carbamoyltransferase activity"/>
    <property type="evidence" value="ECO:0007669"/>
    <property type="project" value="UniProtKB-UniRule"/>
</dbReference>
<dbReference type="GO" id="GO:0006633">
    <property type="term" value="P:fatty acid biosynthetic process"/>
    <property type="evidence" value="ECO:0007669"/>
    <property type="project" value="UniProtKB-KW"/>
</dbReference>
<comment type="catalytic activity">
    <reaction evidence="13">
        <text>N(6)-carboxybiotinyl-L-lysyl-[protein] + acetyl-CoA = N(6)-biotinyl-L-lysyl-[protein] + malonyl-CoA</text>
        <dbReference type="Rhea" id="RHEA:54728"/>
        <dbReference type="Rhea" id="RHEA-COMP:10505"/>
        <dbReference type="Rhea" id="RHEA-COMP:10506"/>
        <dbReference type="ChEBI" id="CHEBI:57288"/>
        <dbReference type="ChEBI" id="CHEBI:57384"/>
        <dbReference type="ChEBI" id="CHEBI:83144"/>
        <dbReference type="ChEBI" id="CHEBI:83145"/>
        <dbReference type="EC" id="2.1.3.15"/>
    </reaction>
</comment>
<dbReference type="Pfam" id="PF17848">
    <property type="entry name" value="Zn_ribbon_ACC"/>
    <property type="match status" value="1"/>
</dbReference>
<dbReference type="Gene3D" id="3.90.226.10">
    <property type="entry name" value="2-enoyl-CoA Hydratase, Chain A, domain 1"/>
    <property type="match status" value="1"/>
</dbReference>
<dbReference type="EC" id="2.1.3.15" evidence="13"/>
<dbReference type="InterPro" id="IPR011762">
    <property type="entry name" value="COA_CT_N"/>
</dbReference>
<evidence type="ECO:0000256" key="1">
    <source>
        <dbReference type="ARBA" id="ARBA00004496"/>
    </source>
</evidence>
<dbReference type="PRINTS" id="PR01070">
    <property type="entry name" value="ACCCTRFRASEB"/>
</dbReference>
<evidence type="ECO:0000256" key="12">
    <source>
        <dbReference type="ARBA" id="ARBA00025280"/>
    </source>
</evidence>
<dbReference type="AlphaFoldDB" id="A0A2U3D9U2"/>
<dbReference type="GO" id="GO:0003989">
    <property type="term" value="F:acetyl-CoA carboxylase activity"/>
    <property type="evidence" value="ECO:0007669"/>
    <property type="project" value="InterPro"/>
</dbReference>
<dbReference type="UniPathway" id="UPA00655">
    <property type="reaction ID" value="UER00711"/>
</dbReference>
<name>A0A2U3D9U2_SULT2</name>
<keyword evidence="10 13" id="KW-0443">Lipid metabolism</keyword>
<protein>
    <recommendedName>
        <fullName evidence="13">Acetyl-coenzyme A carboxylase carboxyl transferase subunit beta</fullName>
        <shortName evidence="13">ACCase subunit beta</shortName>
        <shortName evidence="13">Acetyl-CoA carboxylase carboxyltransferase subunit beta</shortName>
        <ecNumber evidence="13">2.1.3.15</ecNumber>
    </recommendedName>
</protein>
<keyword evidence="5 13" id="KW-0547">Nucleotide-binding</keyword>
<dbReference type="SUPFAM" id="SSF52096">
    <property type="entry name" value="ClpP/crotonase"/>
    <property type="match status" value="1"/>
</dbReference>
<keyword evidence="9 13" id="KW-0067">ATP-binding</keyword>
<comment type="cofactor">
    <cofactor evidence="13">
        <name>Zn(2+)</name>
        <dbReference type="ChEBI" id="CHEBI:29105"/>
    </cofactor>
    <text evidence="13">Binds 1 zinc ion per subunit.</text>
</comment>
<dbReference type="OrthoDB" id="9772975at2"/>
<reference evidence="15 16" key="1">
    <citation type="submission" date="2016-11" db="EMBL/GenBank/DDBJ databases">
        <title>Comparative genomics of Acidibacillus ferroxidans species.</title>
        <authorList>
            <person name="Oliveira G."/>
            <person name="Nunes G."/>
            <person name="Oliveira R."/>
            <person name="Araujo F."/>
            <person name="Salim A."/>
            <person name="Scholte L."/>
            <person name="Morais D."/>
            <person name="Nancucheo I."/>
            <person name="Johnson D.B."/>
            <person name="Grail B."/>
            <person name="Bittencourt J."/>
            <person name="Valadares R."/>
        </authorList>
    </citation>
    <scope>NUCLEOTIDE SEQUENCE [LARGE SCALE GENOMIC DNA]</scope>
    <source>
        <strain evidence="15 16">Y002</strain>
    </source>
</reference>
<evidence type="ECO:0000313" key="15">
    <source>
        <dbReference type="EMBL" id="PWI58054.1"/>
    </source>
</evidence>
<dbReference type="InterPro" id="IPR000438">
    <property type="entry name" value="Acetyl_CoA_COase_Trfase_b_su"/>
</dbReference>
<keyword evidence="13" id="KW-0963">Cytoplasm</keyword>
<keyword evidence="7 13" id="KW-0276">Fatty acid metabolism</keyword>
<evidence type="ECO:0000256" key="7">
    <source>
        <dbReference type="ARBA" id="ARBA00022832"/>
    </source>
</evidence>
<dbReference type="PANTHER" id="PTHR42995:SF5">
    <property type="entry name" value="ACETYL-COENZYME A CARBOXYLASE CARBOXYL TRANSFERASE SUBUNIT BETA, CHLOROPLASTIC"/>
    <property type="match status" value="1"/>
</dbReference>
<feature type="binding site" evidence="13">
    <location>
        <position position="52"/>
    </location>
    <ligand>
        <name>Zn(2+)</name>
        <dbReference type="ChEBI" id="CHEBI:29105"/>
    </ligand>
</feature>
<comment type="subunit">
    <text evidence="13">Acetyl-CoA carboxylase is a heterohexamer composed of biotin carboxyl carrier protein (AccB), biotin carboxylase (AccC) and two subunits each of ACCase subunit alpha (AccA) and ACCase subunit beta (AccD).</text>
</comment>
<evidence type="ECO:0000256" key="5">
    <source>
        <dbReference type="ARBA" id="ARBA00022741"/>
    </source>
</evidence>
<dbReference type="InterPro" id="IPR029045">
    <property type="entry name" value="ClpP/crotonase-like_dom_sf"/>
</dbReference>
<dbReference type="InterPro" id="IPR041010">
    <property type="entry name" value="Znf-ACC"/>
</dbReference>
<keyword evidence="11 13" id="KW-0275">Fatty acid biosynthesis</keyword>
<keyword evidence="3 13" id="KW-0808">Transferase</keyword>
<evidence type="ECO:0000256" key="11">
    <source>
        <dbReference type="ARBA" id="ARBA00023160"/>
    </source>
</evidence>
<comment type="caution">
    <text evidence="15">The sequence shown here is derived from an EMBL/GenBank/DDBJ whole genome shotgun (WGS) entry which is preliminary data.</text>
</comment>
<evidence type="ECO:0000256" key="3">
    <source>
        <dbReference type="ARBA" id="ARBA00022679"/>
    </source>
</evidence>
<dbReference type="HAMAP" id="MF_01395">
    <property type="entry name" value="AcetylCoA_CT_beta"/>
    <property type="match status" value="1"/>
</dbReference>
<evidence type="ECO:0000313" key="16">
    <source>
        <dbReference type="Proteomes" id="UP000245380"/>
    </source>
</evidence>
<comment type="subcellular location">
    <subcellularLocation>
        <location evidence="1 13">Cytoplasm</location>
    </subcellularLocation>
</comment>
<keyword evidence="8 13" id="KW-0862">Zinc</keyword>
<evidence type="ECO:0000256" key="2">
    <source>
        <dbReference type="ARBA" id="ARBA00022516"/>
    </source>
</evidence>
<evidence type="ECO:0000256" key="9">
    <source>
        <dbReference type="ARBA" id="ARBA00022840"/>
    </source>
</evidence>
<keyword evidence="4 13" id="KW-0479">Metal-binding</keyword>
<dbReference type="InterPro" id="IPR034733">
    <property type="entry name" value="AcCoA_carboxyl_beta"/>
</dbReference>
<dbReference type="PANTHER" id="PTHR42995">
    <property type="entry name" value="ACETYL-COENZYME A CARBOXYLASE CARBOXYL TRANSFERASE SUBUNIT BETA, CHLOROPLASTIC"/>
    <property type="match status" value="1"/>
</dbReference>
<dbReference type="Pfam" id="PF01039">
    <property type="entry name" value="Carboxyl_trans"/>
    <property type="match status" value="1"/>
</dbReference>
<evidence type="ECO:0000256" key="8">
    <source>
        <dbReference type="ARBA" id="ARBA00022833"/>
    </source>
</evidence>
<evidence type="ECO:0000259" key="14">
    <source>
        <dbReference type="PROSITE" id="PS50980"/>
    </source>
</evidence>
<feature type="binding site" evidence="13">
    <location>
        <position position="55"/>
    </location>
    <ligand>
        <name>Zn(2+)</name>
        <dbReference type="ChEBI" id="CHEBI:29105"/>
    </ligand>
</feature>
<evidence type="ECO:0000256" key="13">
    <source>
        <dbReference type="HAMAP-Rule" id="MF_01395"/>
    </source>
</evidence>
<evidence type="ECO:0000256" key="6">
    <source>
        <dbReference type="ARBA" id="ARBA00022771"/>
    </source>
</evidence>
<feature type="zinc finger region" description="C4-type" evidence="13">
    <location>
        <begin position="33"/>
        <end position="55"/>
    </location>
</feature>
<keyword evidence="6 13" id="KW-0863">Zinc-finger</keyword>
<proteinExistence type="inferred from homology"/>
<dbReference type="GO" id="GO:2001295">
    <property type="term" value="P:malonyl-CoA biosynthetic process"/>
    <property type="evidence" value="ECO:0007669"/>
    <property type="project" value="UniProtKB-UniRule"/>
</dbReference>
<gene>
    <name evidence="13" type="primary">accD</name>
    <name evidence="15" type="ORF">BM613_05135</name>
</gene>
<evidence type="ECO:0000256" key="4">
    <source>
        <dbReference type="ARBA" id="ARBA00022723"/>
    </source>
</evidence>
<dbReference type="NCBIfam" id="TIGR00515">
    <property type="entry name" value="accD"/>
    <property type="match status" value="1"/>
</dbReference>
<feature type="domain" description="CoA carboxyltransferase N-terminal" evidence="14">
    <location>
        <begin position="29"/>
        <end position="289"/>
    </location>
</feature>
<dbReference type="GO" id="GO:0009317">
    <property type="term" value="C:acetyl-CoA carboxylase complex"/>
    <property type="evidence" value="ECO:0007669"/>
    <property type="project" value="InterPro"/>
</dbReference>
<comment type="pathway">
    <text evidence="13">Lipid metabolism; malonyl-CoA biosynthesis; malonyl-CoA from acetyl-CoA: step 1/1.</text>
</comment>
<keyword evidence="2 13" id="KW-0444">Lipid biosynthesis</keyword>
<sequence>MLKDLFPKKKRYATVAPNPSARDKVPEGLMEKCKQCGQILFAKELDKQVKTCPHCGYHFTLTAQERIQVTLDEGSFEEFDANLVSGDPLHFPDYSARVERSRQATGLADAVVTGAGTIGGFPVVVGVMDSRFIMGSMGSVVGEKLTRAIEQAIERSVPVIIFSVSGGARMQEGIFSLMQMAKISTALARLAQSRLLYISVLTHPTTGGVTASFAMQGDVNISEPGATIGFAGRRIIEQTIRQKLPDEFQTAEFVLEHGMIDQVVHRKDLRALLATLLSLHAKGGEWSGR</sequence>
<dbReference type="Proteomes" id="UP000245380">
    <property type="component" value="Unassembled WGS sequence"/>
</dbReference>
<keyword evidence="16" id="KW-1185">Reference proteome</keyword>
<dbReference type="PROSITE" id="PS50980">
    <property type="entry name" value="COA_CT_NTER"/>
    <property type="match status" value="1"/>
</dbReference>
<organism evidence="15 16">
    <name type="scientific">Sulfoacidibacillus thermotolerans</name>
    <name type="common">Acidibacillus sulfuroxidans</name>
    <dbReference type="NCBI Taxonomy" id="1765684"/>
    <lineage>
        <taxon>Bacteria</taxon>
        <taxon>Bacillati</taxon>
        <taxon>Bacillota</taxon>
        <taxon>Bacilli</taxon>
        <taxon>Bacillales</taxon>
        <taxon>Alicyclobacillaceae</taxon>
        <taxon>Sulfoacidibacillus</taxon>
    </lineage>
</organism>
<evidence type="ECO:0000256" key="10">
    <source>
        <dbReference type="ARBA" id="ARBA00023098"/>
    </source>
</evidence>
<comment type="similarity">
    <text evidence="13">Belongs to the AccD/PCCB family.</text>
</comment>
<dbReference type="GO" id="GO:0008270">
    <property type="term" value="F:zinc ion binding"/>
    <property type="evidence" value="ECO:0007669"/>
    <property type="project" value="UniProtKB-UniRule"/>
</dbReference>
<dbReference type="RefSeq" id="WP_109430098.1">
    <property type="nucleotide sequence ID" value="NZ_MPDK01000006.1"/>
</dbReference>
<feature type="binding site" evidence="13">
    <location>
        <position position="36"/>
    </location>
    <ligand>
        <name>Zn(2+)</name>
        <dbReference type="ChEBI" id="CHEBI:29105"/>
    </ligand>
</feature>
<dbReference type="EMBL" id="MPDK01000006">
    <property type="protein sequence ID" value="PWI58054.1"/>
    <property type="molecule type" value="Genomic_DNA"/>
</dbReference>
<dbReference type="GO" id="GO:0005524">
    <property type="term" value="F:ATP binding"/>
    <property type="evidence" value="ECO:0007669"/>
    <property type="project" value="UniProtKB-KW"/>
</dbReference>
<comment type="function">
    <text evidence="12 13">Component of the acetyl coenzyme A carboxylase (ACC) complex. Biotin carboxylase (BC) catalyzes the carboxylation of biotin on its carrier protein (BCCP) and then the CO(2) group is transferred by the transcarboxylase to acetyl-CoA to form malonyl-CoA.</text>
</comment>
<feature type="binding site" evidence="13">
    <location>
        <position position="33"/>
    </location>
    <ligand>
        <name>Zn(2+)</name>
        <dbReference type="ChEBI" id="CHEBI:29105"/>
    </ligand>
</feature>
<accession>A0A2U3D9U2</accession>